<accession>C9LHY1</accession>
<dbReference type="EMBL" id="ACIJ02000022">
    <property type="protein sequence ID" value="EEX71097.1"/>
    <property type="molecule type" value="Genomic_DNA"/>
</dbReference>
<sequence>MFLRKTKFPRKRLVADNVKGVFSECSSRCSDLEIQEAQQTLNLPRF</sequence>
<comment type="caution">
    <text evidence="1">The sequence shown here is derived from an EMBL/GenBank/DDBJ whole genome shotgun (WGS) entry which is preliminary data.</text>
</comment>
<keyword evidence="2" id="KW-1185">Reference proteome</keyword>
<organism evidence="1 2">
    <name type="scientific">Alloprevotella tannerae ATCC 51259</name>
    <dbReference type="NCBI Taxonomy" id="626522"/>
    <lineage>
        <taxon>Bacteria</taxon>
        <taxon>Pseudomonadati</taxon>
        <taxon>Bacteroidota</taxon>
        <taxon>Bacteroidia</taxon>
        <taxon>Bacteroidales</taxon>
        <taxon>Prevotellaceae</taxon>
        <taxon>Alloprevotella</taxon>
    </lineage>
</organism>
<dbReference type="AlphaFoldDB" id="C9LHY1"/>
<reference evidence="1" key="1">
    <citation type="submission" date="2009-09" db="EMBL/GenBank/DDBJ databases">
        <authorList>
            <person name="Weinstock G."/>
            <person name="Sodergren E."/>
            <person name="Clifton S."/>
            <person name="Fulton L."/>
            <person name="Fulton B."/>
            <person name="Courtney L."/>
            <person name="Fronick C."/>
            <person name="Harrison M."/>
            <person name="Strong C."/>
            <person name="Farmer C."/>
            <person name="Delahaunty K."/>
            <person name="Markovic C."/>
            <person name="Hall O."/>
            <person name="Minx P."/>
            <person name="Tomlinson C."/>
            <person name="Mitreva M."/>
            <person name="Nelson J."/>
            <person name="Hou S."/>
            <person name="Wollam A."/>
            <person name="Pepin K.H."/>
            <person name="Johnson M."/>
            <person name="Bhonagiri V."/>
            <person name="Nash W.E."/>
            <person name="Warren W."/>
            <person name="Chinwalla A."/>
            <person name="Mardis E.R."/>
            <person name="Wilson R.K."/>
        </authorList>
    </citation>
    <scope>NUCLEOTIDE SEQUENCE [LARGE SCALE GENOMIC DNA]</scope>
    <source>
        <strain evidence="1">ATCC 51259</strain>
    </source>
</reference>
<evidence type="ECO:0000313" key="2">
    <source>
        <dbReference type="Proteomes" id="UP000003460"/>
    </source>
</evidence>
<name>C9LHY1_9BACT</name>
<proteinExistence type="predicted"/>
<protein>
    <submittedName>
        <fullName evidence="1">Uncharacterized protein</fullName>
    </submittedName>
</protein>
<dbReference type="Proteomes" id="UP000003460">
    <property type="component" value="Unassembled WGS sequence"/>
</dbReference>
<evidence type="ECO:0000313" key="1">
    <source>
        <dbReference type="EMBL" id="EEX71097.1"/>
    </source>
</evidence>
<gene>
    <name evidence="1" type="ORF">GCWU000325_01835</name>
</gene>
<dbReference type="HOGENOM" id="CLU_3187512_0_0_10"/>